<proteinExistence type="predicted"/>
<feature type="compositionally biased region" description="Basic and acidic residues" evidence="1">
    <location>
        <begin position="55"/>
        <end position="68"/>
    </location>
</feature>
<name>A0A7C8YGG5_OPUST</name>
<reference evidence="2" key="1">
    <citation type="journal article" date="2013" name="J. Plant Res.">
        <title>Effect of fungi and light on seed germination of three Opuntia species from semiarid lands of central Mexico.</title>
        <authorList>
            <person name="Delgado-Sanchez P."/>
            <person name="Jimenez-Bremont J.F."/>
            <person name="Guerrero-Gonzalez Mde L."/>
            <person name="Flores J."/>
        </authorList>
    </citation>
    <scope>NUCLEOTIDE SEQUENCE</scope>
    <source>
        <tissue evidence="2">Cladode</tissue>
    </source>
</reference>
<accession>A0A7C8YGG5</accession>
<sequence>MVQMKRPAGGYARSKIEEEASRRAVRRERGRRFRSGRGGRRVIGGQLEATSGGKESNRSRDKEKRTEQRVGLGHLLWASVTQLVASGRRCWTVALLRSGGLQQ</sequence>
<organism evidence="2">
    <name type="scientific">Opuntia streptacantha</name>
    <name type="common">Prickly pear cactus</name>
    <name type="synonym">Opuntia cardona</name>
    <dbReference type="NCBI Taxonomy" id="393608"/>
    <lineage>
        <taxon>Eukaryota</taxon>
        <taxon>Viridiplantae</taxon>
        <taxon>Streptophyta</taxon>
        <taxon>Embryophyta</taxon>
        <taxon>Tracheophyta</taxon>
        <taxon>Spermatophyta</taxon>
        <taxon>Magnoliopsida</taxon>
        <taxon>eudicotyledons</taxon>
        <taxon>Gunneridae</taxon>
        <taxon>Pentapetalae</taxon>
        <taxon>Caryophyllales</taxon>
        <taxon>Cactineae</taxon>
        <taxon>Cactaceae</taxon>
        <taxon>Opuntioideae</taxon>
        <taxon>Opuntia</taxon>
    </lineage>
</organism>
<feature type="compositionally biased region" description="Basic residues" evidence="1">
    <location>
        <begin position="23"/>
        <end position="40"/>
    </location>
</feature>
<dbReference type="AlphaFoldDB" id="A0A7C8YGG5"/>
<evidence type="ECO:0000313" key="2">
    <source>
        <dbReference type="EMBL" id="MBA4617712.1"/>
    </source>
</evidence>
<reference evidence="2" key="2">
    <citation type="submission" date="2020-07" db="EMBL/GenBank/DDBJ databases">
        <authorList>
            <person name="Vera ALvarez R."/>
            <person name="Arias-Moreno D.M."/>
            <person name="Jimenez-Jacinto V."/>
            <person name="Jimenez-Bremont J.F."/>
            <person name="Swaminathan K."/>
            <person name="Moose S.P."/>
            <person name="Guerrero-Gonzalez M.L."/>
            <person name="Marino-Ramirez L."/>
            <person name="Landsman D."/>
            <person name="Rodriguez-Kessler M."/>
            <person name="Delgado-Sanchez P."/>
        </authorList>
    </citation>
    <scope>NUCLEOTIDE SEQUENCE</scope>
    <source>
        <tissue evidence="2">Cladode</tissue>
    </source>
</reference>
<dbReference type="EMBL" id="GISG01017549">
    <property type="protein sequence ID" value="MBA4617712.1"/>
    <property type="molecule type" value="Transcribed_RNA"/>
</dbReference>
<evidence type="ECO:0000256" key="1">
    <source>
        <dbReference type="SAM" id="MobiDB-lite"/>
    </source>
</evidence>
<feature type="region of interest" description="Disordered" evidence="1">
    <location>
        <begin position="1"/>
        <end position="68"/>
    </location>
</feature>
<protein>
    <submittedName>
        <fullName evidence="2">Uncharacterized protein</fullName>
    </submittedName>
</protein>